<dbReference type="InterPro" id="IPR038508">
    <property type="entry name" value="ArfGAP_dom_sf"/>
</dbReference>
<organism evidence="4 5">
    <name type="scientific">Cyclostephanos tholiformis</name>
    <dbReference type="NCBI Taxonomy" id="382380"/>
    <lineage>
        <taxon>Eukaryota</taxon>
        <taxon>Sar</taxon>
        <taxon>Stramenopiles</taxon>
        <taxon>Ochrophyta</taxon>
        <taxon>Bacillariophyta</taxon>
        <taxon>Coscinodiscophyceae</taxon>
        <taxon>Thalassiosirophycidae</taxon>
        <taxon>Stephanodiscales</taxon>
        <taxon>Stephanodiscaceae</taxon>
        <taxon>Cyclostephanos</taxon>
    </lineage>
</organism>
<evidence type="ECO:0000313" key="5">
    <source>
        <dbReference type="Proteomes" id="UP001530377"/>
    </source>
</evidence>
<feature type="region of interest" description="Disordered" evidence="2">
    <location>
        <begin position="353"/>
        <end position="385"/>
    </location>
</feature>
<dbReference type="SUPFAM" id="SSF57863">
    <property type="entry name" value="ArfGap/RecO-like zinc finger"/>
    <property type="match status" value="1"/>
</dbReference>
<feature type="compositionally biased region" description="Low complexity" evidence="2">
    <location>
        <begin position="213"/>
        <end position="225"/>
    </location>
</feature>
<gene>
    <name evidence="4" type="ORF">ACHAXA_003903</name>
</gene>
<feature type="region of interest" description="Disordered" evidence="2">
    <location>
        <begin position="1"/>
        <end position="23"/>
    </location>
</feature>
<evidence type="ECO:0000313" key="4">
    <source>
        <dbReference type="EMBL" id="KAL3806784.1"/>
    </source>
</evidence>
<dbReference type="Gene3D" id="1.10.220.150">
    <property type="entry name" value="Arf GTPase activating protein"/>
    <property type="match status" value="1"/>
</dbReference>
<feature type="domain" description="Arf-GAP" evidence="3">
    <location>
        <begin position="9"/>
        <end position="135"/>
    </location>
</feature>
<dbReference type="InterPro" id="IPR037278">
    <property type="entry name" value="ARFGAP/RecO"/>
</dbReference>
<dbReference type="GO" id="GO:0008270">
    <property type="term" value="F:zinc ion binding"/>
    <property type="evidence" value="ECO:0007669"/>
    <property type="project" value="UniProtKB-KW"/>
</dbReference>
<keyword evidence="1" id="KW-0863">Zinc-finger</keyword>
<feature type="region of interest" description="Disordered" evidence="2">
    <location>
        <begin position="208"/>
        <end position="251"/>
    </location>
</feature>
<keyword evidence="5" id="KW-1185">Reference proteome</keyword>
<feature type="compositionally biased region" description="Low complexity" evidence="2">
    <location>
        <begin position="353"/>
        <end position="366"/>
    </location>
</feature>
<dbReference type="PANTHER" id="PTHR46085">
    <property type="entry name" value="ARFGAP/RECO-RELATED"/>
    <property type="match status" value="1"/>
</dbReference>
<evidence type="ECO:0000256" key="1">
    <source>
        <dbReference type="PROSITE-ProRule" id="PRU00288"/>
    </source>
</evidence>
<keyword evidence="1" id="KW-0479">Metal-binding</keyword>
<keyword evidence="1" id="KW-0862">Zinc</keyword>
<dbReference type="SMART" id="SM00105">
    <property type="entry name" value="ArfGap"/>
    <property type="match status" value="1"/>
</dbReference>
<dbReference type="PROSITE" id="PS50115">
    <property type="entry name" value="ARFGAP"/>
    <property type="match status" value="1"/>
</dbReference>
<dbReference type="AlphaFoldDB" id="A0ABD3R1F8"/>
<feature type="compositionally biased region" description="Gly residues" evidence="2">
    <location>
        <begin position="226"/>
        <end position="237"/>
    </location>
</feature>
<dbReference type="Pfam" id="PF01412">
    <property type="entry name" value="ArfGap"/>
    <property type="match status" value="1"/>
</dbReference>
<reference evidence="4 5" key="1">
    <citation type="submission" date="2024-10" db="EMBL/GenBank/DDBJ databases">
        <title>Updated reference genomes for cyclostephanoid diatoms.</title>
        <authorList>
            <person name="Roberts W.R."/>
            <person name="Alverson A.J."/>
        </authorList>
    </citation>
    <scope>NUCLEOTIDE SEQUENCE [LARGE SCALE GENOMIC DNA]</scope>
    <source>
        <strain evidence="4 5">AJA228-03</strain>
    </source>
</reference>
<evidence type="ECO:0000256" key="2">
    <source>
        <dbReference type="SAM" id="MobiDB-lite"/>
    </source>
</evidence>
<comment type="caution">
    <text evidence="4">The sequence shown here is derived from an EMBL/GenBank/DDBJ whole genome shotgun (WGS) entry which is preliminary data.</text>
</comment>
<dbReference type="Proteomes" id="UP001530377">
    <property type="component" value="Unassembled WGS sequence"/>
</dbReference>
<dbReference type="EMBL" id="JALLPB020000734">
    <property type="protein sequence ID" value="KAL3806784.1"/>
    <property type="molecule type" value="Genomic_DNA"/>
</dbReference>
<accession>A0ABD3R1F8</accession>
<dbReference type="InterPro" id="IPR044820">
    <property type="entry name" value="AGD14-like"/>
</dbReference>
<name>A0ABD3R1F8_9STRA</name>
<protein>
    <recommendedName>
        <fullName evidence="3">Arf-GAP domain-containing protein</fullName>
    </recommendedName>
</protein>
<proteinExistence type="predicted"/>
<dbReference type="InterPro" id="IPR001164">
    <property type="entry name" value="ArfGAP_dom"/>
</dbReference>
<evidence type="ECO:0000259" key="3">
    <source>
        <dbReference type="PROSITE" id="PS50115"/>
    </source>
</evidence>
<sequence length="385" mass="40736">MPGATSSPEMAVKRLSRHPPNTTCPNCGTHSKYGFSTVCVKYNTFVCNSCKSAHQAVSHRCKSLTMSSWTSGEVLALSSPKTGGNDRARRVWLGNAPPVGTGGRPMEGSDVNVFKRFIVEAYEDRRYYREEEVGEERARVGADGPLPSRTTTTTIAAPAVAARRPPPPFAAPVKAPQAQASAPDLLDFFGAFDAAVVAAPLEAAVAPPPPPLGSSSGGDPFFDPFGEGGGGGLGGAMAGPPATAPATSDNGPASFDPFFGGVAAPVAPLIHDGSGMMMNGGGAKNIMNAMVTNGLGVDCGVNLNSSMPVMNANNGNNWQLQYQQQQQYKYQQQLQPTAMMMMNANNNFNLMKQQPQPQQRQQQQPPFLDNRTMVGINYNNNDPRG</sequence>